<sequence length="25" mass="2631">MGPQTVINLCHSSRGPITNNAFATT</sequence>
<dbReference type="AlphaFoldDB" id="A0A0A8YZ40"/>
<proteinExistence type="predicted"/>
<reference evidence="1" key="1">
    <citation type="submission" date="2014-09" db="EMBL/GenBank/DDBJ databases">
        <authorList>
            <person name="Magalhaes I.L.F."/>
            <person name="Oliveira U."/>
            <person name="Santos F.R."/>
            <person name="Vidigal T.H.D.A."/>
            <person name="Brescovit A.D."/>
            <person name="Santos A.J."/>
        </authorList>
    </citation>
    <scope>NUCLEOTIDE SEQUENCE</scope>
    <source>
        <tissue evidence="1">Shoot tissue taken approximately 20 cm above the soil surface</tissue>
    </source>
</reference>
<name>A0A0A8YZ40_ARUDO</name>
<protein>
    <submittedName>
        <fullName evidence="1">Uncharacterized protein</fullName>
    </submittedName>
</protein>
<organism evidence="1">
    <name type="scientific">Arundo donax</name>
    <name type="common">Giant reed</name>
    <name type="synonym">Donax arundinaceus</name>
    <dbReference type="NCBI Taxonomy" id="35708"/>
    <lineage>
        <taxon>Eukaryota</taxon>
        <taxon>Viridiplantae</taxon>
        <taxon>Streptophyta</taxon>
        <taxon>Embryophyta</taxon>
        <taxon>Tracheophyta</taxon>
        <taxon>Spermatophyta</taxon>
        <taxon>Magnoliopsida</taxon>
        <taxon>Liliopsida</taxon>
        <taxon>Poales</taxon>
        <taxon>Poaceae</taxon>
        <taxon>PACMAD clade</taxon>
        <taxon>Arundinoideae</taxon>
        <taxon>Arundineae</taxon>
        <taxon>Arundo</taxon>
    </lineage>
</organism>
<evidence type="ECO:0000313" key="1">
    <source>
        <dbReference type="EMBL" id="JAD32419.1"/>
    </source>
</evidence>
<accession>A0A0A8YZ40</accession>
<reference evidence="1" key="2">
    <citation type="journal article" date="2015" name="Data Brief">
        <title>Shoot transcriptome of the giant reed, Arundo donax.</title>
        <authorList>
            <person name="Barrero R.A."/>
            <person name="Guerrero F.D."/>
            <person name="Moolhuijzen P."/>
            <person name="Goolsby J.A."/>
            <person name="Tidwell J."/>
            <person name="Bellgard S.E."/>
            <person name="Bellgard M.I."/>
        </authorList>
    </citation>
    <scope>NUCLEOTIDE SEQUENCE</scope>
    <source>
        <tissue evidence="1">Shoot tissue taken approximately 20 cm above the soil surface</tissue>
    </source>
</reference>
<dbReference type="EMBL" id="GBRH01265476">
    <property type="protein sequence ID" value="JAD32419.1"/>
    <property type="molecule type" value="Transcribed_RNA"/>
</dbReference>